<organism evidence="3 4">
    <name type="scientific">Litoreibacter meonggei</name>
    <dbReference type="NCBI Taxonomy" id="1049199"/>
    <lineage>
        <taxon>Bacteria</taxon>
        <taxon>Pseudomonadati</taxon>
        <taxon>Pseudomonadota</taxon>
        <taxon>Alphaproteobacteria</taxon>
        <taxon>Rhodobacterales</taxon>
        <taxon>Roseobacteraceae</taxon>
        <taxon>Litoreibacter</taxon>
    </lineage>
</organism>
<accession>A0A497WR45</accession>
<dbReference type="SUPFAM" id="SSF53041">
    <property type="entry name" value="Resolvase-like"/>
    <property type="match status" value="1"/>
</dbReference>
<dbReference type="GO" id="GO:0003677">
    <property type="term" value="F:DNA binding"/>
    <property type="evidence" value="ECO:0007669"/>
    <property type="project" value="InterPro"/>
</dbReference>
<protein>
    <submittedName>
        <fullName evidence="3">DNA invertase Pin-like site-specific DNA recombinase</fullName>
    </submittedName>
</protein>
<dbReference type="Proteomes" id="UP000269157">
    <property type="component" value="Unassembled WGS sequence"/>
</dbReference>
<evidence type="ECO:0000256" key="1">
    <source>
        <dbReference type="SAM" id="MobiDB-lite"/>
    </source>
</evidence>
<evidence type="ECO:0000313" key="4">
    <source>
        <dbReference type="Proteomes" id="UP000269157"/>
    </source>
</evidence>
<dbReference type="SMART" id="SM00857">
    <property type="entry name" value="Resolvase"/>
    <property type="match status" value="1"/>
</dbReference>
<keyword evidence="4" id="KW-1185">Reference proteome</keyword>
<dbReference type="AlphaFoldDB" id="A0A497WR45"/>
<dbReference type="OrthoDB" id="2290206at2"/>
<gene>
    <name evidence="3" type="ORF">BCF46_1244</name>
</gene>
<dbReference type="GO" id="GO:0000150">
    <property type="term" value="F:DNA strand exchange activity"/>
    <property type="evidence" value="ECO:0007669"/>
    <property type="project" value="InterPro"/>
</dbReference>
<proteinExistence type="predicted"/>
<feature type="domain" description="Resolvase/invertase-type recombinase catalytic" evidence="2">
    <location>
        <begin position="60"/>
        <end position="205"/>
    </location>
</feature>
<dbReference type="Pfam" id="PF00239">
    <property type="entry name" value="Resolvase"/>
    <property type="match status" value="1"/>
</dbReference>
<reference evidence="3 4" key="1">
    <citation type="submission" date="2018-10" db="EMBL/GenBank/DDBJ databases">
        <title>Genomic Encyclopedia of Archaeal and Bacterial Type Strains, Phase II (KMG-II): from individual species to whole genera.</title>
        <authorList>
            <person name="Goeker M."/>
        </authorList>
    </citation>
    <scope>NUCLEOTIDE SEQUENCE [LARGE SCALE GENOMIC DNA]</scope>
    <source>
        <strain evidence="3 4">DSM 29466</strain>
    </source>
</reference>
<evidence type="ECO:0000313" key="3">
    <source>
        <dbReference type="EMBL" id="RLJ59100.1"/>
    </source>
</evidence>
<comment type="caution">
    <text evidence="3">The sequence shown here is derived from an EMBL/GenBank/DDBJ whole genome shotgun (WGS) entry which is preliminary data.</text>
</comment>
<dbReference type="Gene3D" id="3.40.50.1390">
    <property type="entry name" value="Resolvase, N-terminal catalytic domain"/>
    <property type="match status" value="1"/>
</dbReference>
<feature type="region of interest" description="Disordered" evidence="1">
    <location>
        <begin position="361"/>
        <end position="392"/>
    </location>
</feature>
<name>A0A497WR45_9RHOB</name>
<dbReference type="RefSeq" id="WP_121022800.1">
    <property type="nucleotide sequence ID" value="NZ_RCCE01000002.1"/>
</dbReference>
<dbReference type="EMBL" id="RCCE01000002">
    <property type="protein sequence ID" value="RLJ59100.1"/>
    <property type="molecule type" value="Genomic_DNA"/>
</dbReference>
<dbReference type="InterPro" id="IPR006119">
    <property type="entry name" value="Resolv_N"/>
</dbReference>
<sequence length="392" mass="43965">MKYDWGRSTGAPDGQIVPAEVAAPGQAEQGFCGSSSSSDFTYKNSVSSMAINPRISSCGFILYRRVSTKEQSKQEYRSQLDIIKSVYPDFSISHSCIDNITEHVSGLADPEIRMASGLGKCLRLLQRNPFAIILVSNIDRIARRPDIFELIQRQGLGHRIFDASTGLCLDQVVESGDHIKIHKDTKAQHNARYIGIKRYQAAGGTMGSPDIGNWSKQAAAKSRQLAKDRQSDVLKVVKQMVIDGRGHMPPYRDICDEMNERGLRTGQGRFHTPQRLSQLRKNDPVAWDYTRDSYHRPRRWLRERLTVALAEAKAEAQARAQTAVKTDHHQDRRQPMRKPALISYRRVHGLHVACVTTTVVKHHSSSVYDPRRKQTGCDGCRGPPQERGALGP</sequence>
<evidence type="ECO:0000259" key="2">
    <source>
        <dbReference type="SMART" id="SM00857"/>
    </source>
</evidence>
<dbReference type="InterPro" id="IPR036162">
    <property type="entry name" value="Resolvase-like_N_sf"/>
</dbReference>